<dbReference type="GO" id="GO:0031380">
    <property type="term" value="C:nuclear RNA-directed RNA polymerase complex"/>
    <property type="evidence" value="ECO:0007669"/>
    <property type="project" value="TreeGrafter"/>
</dbReference>
<dbReference type="AlphaFoldDB" id="A0A2I1H8G7"/>
<dbReference type="PANTHER" id="PTHR23079">
    <property type="entry name" value="RNA-DEPENDENT RNA POLYMERASE"/>
    <property type="match status" value="1"/>
</dbReference>
<evidence type="ECO:0000313" key="3">
    <source>
        <dbReference type="Proteomes" id="UP000234323"/>
    </source>
</evidence>
<dbReference type="GO" id="GO:0030422">
    <property type="term" value="P:siRNA processing"/>
    <property type="evidence" value="ECO:0007669"/>
    <property type="project" value="TreeGrafter"/>
</dbReference>
<gene>
    <name evidence="2" type="ORF">RhiirA4_503510</name>
</gene>
<dbReference type="InterPro" id="IPR007855">
    <property type="entry name" value="RDRP"/>
</dbReference>
<dbReference type="Proteomes" id="UP000234323">
    <property type="component" value="Unassembled WGS sequence"/>
</dbReference>
<evidence type="ECO:0000259" key="1">
    <source>
        <dbReference type="Pfam" id="PF26253"/>
    </source>
</evidence>
<dbReference type="PANTHER" id="PTHR23079:SF55">
    <property type="entry name" value="RNA-DIRECTED RNA POLYMERASE"/>
    <property type="match status" value="1"/>
</dbReference>
<proteinExistence type="predicted"/>
<name>A0A2I1H8G7_9GLOM</name>
<feature type="domain" description="RDRP C-terminal head" evidence="1">
    <location>
        <begin position="136"/>
        <end position="195"/>
    </location>
</feature>
<dbReference type="InterPro" id="IPR058752">
    <property type="entry name" value="RDRP_C_head"/>
</dbReference>
<comment type="caution">
    <text evidence="2">The sequence shown here is derived from an EMBL/GenBank/DDBJ whole genome shotgun (WGS) entry which is preliminary data.</text>
</comment>
<reference evidence="2 3" key="1">
    <citation type="submission" date="2015-10" db="EMBL/GenBank/DDBJ databases">
        <title>Genome analyses suggest a sexual origin of heterokaryosis in a supposedly ancient asexual fungus.</title>
        <authorList>
            <person name="Ropars J."/>
            <person name="Sedzielewska K."/>
            <person name="Noel J."/>
            <person name="Charron P."/>
            <person name="Farinelli L."/>
            <person name="Marton T."/>
            <person name="Kruger M."/>
            <person name="Pelin A."/>
            <person name="Brachmann A."/>
            <person name="Corradi N."/>
        </authorList>
    </citation>
    <scope>NUCLEOTIDE SEQUENCE [LARGE SCALE GENOMIC DNA]</scope>
    <source>
        <strain evidence="2 3">A4</strain>
    </source>
</reference>
<dbReference type="VEuPathDB" id="FungiDB:RhiirFUN_022323"/>
<dbReference type="VEuPathDB" id="FungiDB:FUN_012048"/>
<keyword evidence="3" id="KW-1185">Reference proteome</keyword>
<sequence>MGFAWAEASNAGTCPEHSDIHFYSQNVIDTYHKTASKLISIRQTLKISNNIAWRLINELVLLKHLTLFFHKVKAHFDFPNTDAPPVFSPELRAREFPGFMEESDKKSYESQKVLSILYRSINVSEEHAPQTNLNVDQRLYVDGYEEFLDDARKLKREYDASIRGLMNQFRIMTEIEVISGYIVNTITKVNKKRLRDV</sequence>
<evidence type="ECO:0000313" key="2">
    <source>
        <dbReference type="EMBL" id="PKY55172.1"/>
    </source>
</evidence>
<protein>
    <recommendedName>
        <fullName evidence="1">RDRP C-terminal head domain-containing protein</fullName>
    </recommendedName>
</protein>
<accession>A0A2I1H8G7</accession>
<organism evidence="2 3">
    <name type="scientific">Rhizophagus irregularis</name>
    <dbReference type="NCBI Taxonomy" id="588596"/>
    <lineage>
        <taxon>Eukaryota</taxon>
        <taxon>Fungi</taxon>
        <taxon>Fungi incertae sedis</taxon>
        <taxon>Mucoromycota</taxon>
        <taxon>Glomeromycotina</taxon>
        <taxon>Glomeromycetes</taxon>
        <taxon>Glomerales</taxon>
        <taxon>Glomeraceae</taxon>
        <taxon>Rhizophagus</taxon>
    </lineage>
</organism>
<dbReference type="EMBL" id="LLXI01001792">
    <property type="protein sequence ID" value="PKY55172.1"/>
    <property type="molecule type" value="Genomic_DNA"/>
</dbReference>
<dbReference type="GO" id="GO:0003968">
    <property type="term" value="F:RNA-directed RNA polymerase activity"/>
    <property type="evidence" value="ECO:0007669"/>
    <property type="project" value="InterPro"/>
</dbReference>
<dbReference type="Pfam" id="PF26253">
    <property type="entry name" value="RdRP_head"/>
    <property type="match status" value="1"/>
</dbReference>